<dbReference type="EMBL" id="UAUX01000011">
    <property type="protein sequence ID" value="SPZ99824.1"/>
    <property type="molecule type" value="Genomic_DNA"/>
</dbReference>
<gene>
    <name evidence="3" type="primary">ebhA_5</name>
    <name evidence="3" type="ORF">NCTC7878_02973</name>
</gene>
<feature type="compositionally biased region" description="Basic and acidic residues" evidence="2">
    <location>
        <begin position="46"/>
        <end position="57"/>
    </location>
</feature>
<accession>A0A2X2K0A1</accession>
<feature type="compositionally biased region" description="Polar residues" evidence="2">
    <location>
        <begin position="59"/>
        <end position="68"/>
    </location>
</feature>
<name>A0A2X2K0A1_STAAU</name>
<evidence type="ECO:0000313" key="4">
    <source>
        <dbReference type="Proteomes" id="UP000249913"/>
    </source>
</evidence>
<dbReference type="SUPFAM" id="SSF46997">
    <property type="entry name" value="Bacterial immunoglobulin/albumin-binding domains"/>
    <property type="match status" value="1"/>
</dbReference>
<dbReference type="Pfam" id="PF07554">
    <property type="entry name" value="FIVAR"/>
    <property type="match status" value="1"/>
</dbReference>
<reference evidence="3 4" key="1">
    <citation type="submission" date="2018-06" db="EMBL/GenBank/DDBJ databases">
        <authorList>
            <consortium name="Pathogen Informatics"/>
            <person name="Doyle S."/>
        </authorList>
    </citation>
    <scope>NUCLEOTIDE SEQUENCE [LARGE SCALE GENOMIC DNA]</scope>
    <source>
        <strain evidence="3 4">NCTC7878</strain>
    </source>
</reference>
<protein>
    <submittedName>
        <fullName evidence="3">Erythrocyte membrane binding protein</fullName>
    </submittedName>
</protein>
<evidence type="ECO:0000313" key="3">
    <source>
        <dbReference type="EMBL" id="SPZ99824.1"/>
    </source>
</evidence>
<organism evidence="3 4">
    <name type="scientific">Staphylococcus aureus</name>
    <dbReference type="NCBI Taxonomy" id="1280"/>
    <lineage>
        <taxon>Bacteria</taxon>
        <taxon>Bacillati</taxon>
        <taxon>Bacillota</taxon>
        <taxon>Bacilli</taxon>
        <taxon>Bacillales</taxon>
        <taxon>Staphylococcaceae</taxon>
        <taxon>Staphylococcus</taxon>
    </lineage>
</organism>
<dbReference type="Gene3D" id="1.20.5.420">
    <property type="entry name" value="Immunoglobulin FC, subunit C"/>
    <property type="match status" value="1"/>
</dbReference>
<dbReference type="AlphaFoldDB" id="A0A2X2K0A1"/>
<evidence type="ECO:0000256" key="2">
    <source>
        <dbReference type="SAM" id="MobiDB-lite"/>
    </source>
</evidence>
<evidence type="ECO:0000256" key="1">
    <source>
        <dbReference type="ARBA" id="ARBA00022737"/>
    </source>
</evidence>
<keyword evidence="1" id="KW-0677">Repeat</keyword>
<sequence>MVQCNDYNQQSQIKNQTKASENYIDADPTNKTAFDNAITQAESYLNKDHGANKDKQAVEPSNSKCNVY</sequence>
<dbReference type="InterPro" id="IPR009063">
    <property type="entry name" value="Ig/albumin-bd_sf"/>
</dbReference>
<proteinExistence type="predicted"/>
<feature type="region of interest" description="Disordered" evidence="2">
    <location>
        <begin position="46"/>
        <end position="68"/>
    </location>
</feature>
<dbReference type="Proteomes" id="UP000249913">
    <property type="component" value="Unassembled WGS sequence"/>
</dbReference>